<dbReference type="Gene3D" id="1.10.340.70">
    <property type="match status" value="1"/>
</dbReference>
<gene>
    <name evidence="2" type="ORF">RJ640_012028</name>
</gene>
<dbReference type="AlphaFoldDB" id="A0AA88UFZ5"/>
<dbReference type="Proteomes" id="UP001187471">
    <property type="component" value="Unassembled WGS sequence"/>
</dbReference>
<dbReference type="CDD" id="cd00024">
    <property type="entry name" value="CD_CSD"/>
    <property type="match status" value="1"/>
</dbReference>
<proteinExistence type="predicted"/>
<name>A0AA88UFZ5_9ASTE</name>
<protein>
    <recommendedName>
        <fullName evidence="1">Chromo domain-containing protein</fullName>
    </recommendedName>
</protein>
<feature type="domain" description="Chromo" evidence="1">
    <location>
        <begin position="74"/>
        <end position="138"/>
    </location>
</feature>
<evidence type="ECO:0000313" key="2">
    <source>
        <dbReference type="EMBL" id="KAK2981073.1"/>
    </source>
</evidence>
<dbReference type="Pfam" id="PF17921">
    <property type="entry name" value="Integrase_H2C2"/>
    <property type="match status" value="1"/>
</dbReference>
<organism evidence="2 3">
    <name type="scientific">Escallonia rubra</name>
    <dbReference type="NCBI Taxonomy" id="112253"/>
    <lineage>
        <taxon>Eukaryota</taxon>
        <taxon>Viridiplantae</taxon>
        <taxon>Streptophyta</taxon>
        <taxon>Embryophyta</taxon>
        <taxon>Tracheophyta</taxon>
        <taxon>Spermatophyta</taxon>
        <taxon>Magnoliopsida</taxon>
        <taxon>eudicotyledons</taxon>
        <taxon>Gunneridae</taxon>
        <taxon>Pentapetalae</taxon>
        <taxon>asterids</taxon>
        <taxon>campanulids</taxon>
        <taxon>Escalloniales</taxon>
        <taxon>Escalloniaceae</taxon>
        <taxon>Escallonia</taxon>
    </lineage>
</organism>
<keyword evidence="3" id="KW-1185">Reference proteome</keyword>
<dbReference type="PROSITE" id="PS50013">
    <property type="entry name" value="CHROMO_2"/>
    <property type="match status" value="1"/>
</dbReference>
<dbReference type="Pfam" id="PF00385">
    <property type="entry name" value="Chromo"/>
    <property type="match status" value="1"/>
</dbReference>
<accession>A0AA88UFZ5</accession>
<evidence type="ECO:0000259" key="1">
    <source>
        <dbReference type="PROSITE" id="PS50013"/>
    </source>
</evidence>
<dbReference type="EMBL" id="JAVXUO010001562">
    <property type="protein sequence ID" value="KAK2981073.1"/>
    <property type="molecule type" value="Genomic_DNA"/>
</dbReference>
<dbReference type="InterPro" id="IPR041588">
    <property type="entry name" value="Integrase_H2C2"/>
</dbReference>
<dbReference type="Gene3D" id="2.40.50.40">
    <property type="match status" value="1"/>
</dbReference>
<dbReference type="InterPro" id="IPR000953">
    <property type="entry name" value="Chromo/chromo_shadow_dom"/>
</dbReference>
<dbReference type="InterPro" id="IPR016197">
    <property type="entry name" value="Chromo-like_dom_sf"/>
</dbReference>
<comment type="caution">
    <text evidence="2">The sequence shown here is derived from an EMBL/GenBank/DDBJ whole genome shotgun (WGS) entry which is preliminary data.</text>
</comment>
<dbReference type="SMART" id="SM00298">
    <property type="entry name" value="CHROMO"/>
    <property type="match status" value="1"/>
</dbReference>
<evidence type="ECO:0000313" key="3">
    <source>
        <dbReference type="Proteomes" id="UP001187471"/>
    </source>
</evidence>
<dbReference type="SUPFAM" id="SSF54160">
    <property type="entry name" value="Chromo domain-like"/>
    <property type="match status" value="1"/>
</dbReference>
<reference evidence="2" key="1">
    <citation type="submission" date="2022-12" db="EMBL/GenBank/DDBJ databases">
        <title>Draft genome assemblies for two species of Escallonia (Escalloniales).</title>
        <authorList>
            <person name="Chanderbali A."/>
            <person name="Dervinis C."/>
            <person name="Anghel I."/>
            <person name="Soltis D."/>
            <person name="Soltis P."/>
            <person name="Zapata F."/>
        </authorList>
    </citation>
    <scope>NUCLEOTIDE SEQUENCE</scope>
    <source>
        <strain evidence="2">UCBG92.1500</strain>
        <tissue evidence="2">Leaf</tissue>
    </source>
</reference>
<dbReference type="InterPro" id="IPR023780">
    <property type="entry name" value="Chromo_domain"/>
</dbReference>
<sequence length="147" mass="17308">MVIRGSHDTQSTVHPGHRRTYALVTTAYFWPQMKKEVQMCVKTCHVCRQVKGESQAEEAKLLDTSQVLNDLQRREAEYVLGDRLEQGRDVPPKQHYLVKWKALSEHEVTWELAEELGQFKDLVDRYHEEVATRRRAIRWGRMSRTVC</sequence>